<dbReference type="RefSeq" id="WP_131817740.1">
    <property type="nucleotide sequence ID" value="NZ_FMBM01000002.1"/>
</dbReference>
<evidence type="ECO:0000313" key="3">
    <source>
        <dbReference type="Proteomes" id="UP000050497"/>
    </source>
</evidence>
<gene>
    <name evidence="2" type="ORF">GA0071312_1506</name>
    <name evidence="1" type="ORF">HLUCCO17_14305</name>
</gene>
<evidence type="ECO:0000313" key="2">
    <source>
        <dbReference type="EMBL" id="SCC80459.1"/>
    </source>
</evidence>
<sequence length="83" mass="8870">MGMLAISDDLLAKIVDAAKRRGVAPERLAEDLLSGSFGKGELPGGPTGRRSAQVRRAKDIAAMTPRNVPQTDAVTLLREEREA</sequence>
<proteinExistence type="predicted"/>
<dbReference type="EMBL" id="FMBM01000002">
    <property type="protein sequence ID" value="SCC80459.1"/>
    <property type="molecule type" value="Genomic_DNA"/>
</dbReference>
<dbReference type="Proteomes" id="UP000050497">
    <property type="component" value="Unassembled WGS sequence"/>
</dbReference>
<organism evidence="1 3">
    <name type="scientific">Saliniramus fredricksonii</name>
    <dbReference type="NCBI Taxonomy" id="1653334"/>
    <lineage>
        <taxon>Bacteria</taxon>
        <taxon>Pseudomonadati</taxon>
        <taxon>Pseudomonadota</taxon>
        <taxon>Alphaproteobacteria</taxon>
        <taxon>Hyphomicrobiales</taxon>
        <taxon>Salinarimonadaceae</taxon>
        <taxon>Saliniramus</taxon>
    </lineage>
</organism>
<reference evidence="1 3" key="1">
    <citation type="submission" date="2015-09" db="EMBL/GenBank/DDBJ databases">
        <title>Identification and resolution of microdiversity through metagenomic sequencing of parallel consortia.</title>
        <authorList>
            <person name="Nelson W.C."/>
            <person name="Romine M.F."/>
            <person name="Lindemann S.R."/>
        </authorList>
    </citation>
    <scope>NUCLEOTIDE SEQUENCE [LARGE SCALE GENOMIC DNA]</scope>
    <source>
        <strain evidence="1">HL-109</strain>
    </source>
</reference>
<dbReference type="OrthoDB" id="2389872at2"/>
<name>A0A0P7XZF9_9HYPH</name>
<evidence type="ECO:0000313" key="1">
    <source>
        <dbReference type="EMBL" id="KPQ09601.1"/>
    </source>
</evidence>
<comment type="caution">
    <text evidence="1">The sequence shown here is derived from an EMBL/GenBank/DDBJ whole genome shotgun (WGS) entry which is preliminary data.</text>
</comment>
<keyword evidence="4" id="KW-1185">Reference proteome</keyword>
<protein>
    <submittedName>
        <fullName evidence="1">Uncharacterized protein</fullName>
    </submittedName>
</protein>
<dbReference type="EMBL" id="LJSX01000025">
    <property type="protein sequence ID" value="KPQ09601.1"/>
    <property type="molecule type" value="Genomic_DNA"/>
</dbReference>
<dbReference type="AlphaFoldDB" id="A0A0P7XZF9"/>
<reference evidence="2 4" key="2">
    <citation type="submission" date="2016-08" db="EMBL/GenBank/DDBJ databases">
        <authorList>
            <person name="Varghese N."/>
            <person name="Submissions Spin"/>
        </authorList>
    </citation>
    <scope>NUCLEOTIDE SEQUENCE [LARGE SCALE GENOMIC DNA]</scope>
    <source>
        <strain evidence="2 4">HL-109</strain>
    </source>
</reference>
<dbReference type="STRING" id="1653334.GA0071312_1506"/>
<evidence type="ECO:0000313" key="4">
    <source>
        <dbReference type="Proteomes" id="UP000182800"/>
    </source>
</evidence>
<dbReference type="Proteomes" id="UP000182800">
    <property type="component" value="Unassembled WGS sequence"/>
</dbReference>
<accession>A0A0P7XZF9</accession>